<dbReference type="EMBL" id="NXID01000008">
    <property type="protein sequence ID" value="RXK16459.1"/>
    <property type="molecule type" value="Genomic_DNA"/>
</dbReference>
<keyword evidence="3" id="KW-1185">Reference proteome</keyword>
<proteinExistence type="predicted"/>
<name>A0AAX2AJU0_9BACT</name>
<evidence type="ECO:0000256" key="1">
    <source>
        <dbReference type="SAM" id="SignalP"/>
    </source>
</evidence>
<feature type="signal peptide" evidence="1">
    <location>
        <begin position="1"/>
        <end position="18"/>
    </location>
</feature>
<feature type="chain" id="PRO_5043634567" evidence="1">
    <location>
        <begin position="19"/>
        <end position="778"/>
    </location>
</feature>
<dbReference type="KEGG" id="amyt:AMYT_a0094"/>
<keyword evidence="1" id="KW-0732">Signal</keyword>
<reference evidence="2 3" key="1">
    <citation type="submission" date="2017-09" db="EMBL/GenBank/DDBJ databases">
        <title>Genomics of the genus Arcobacter.</title>
        <authorList>
            <person name="Perez-Cataluna A."/>
            <person name="Figueras M.J."/>
            <person name="Salas-Masso N."/>
        </authorList>
    </citation>
    <scope>NUCLEOTIDE SEQUENCE [LARGE SCALE GENOMIC DNA]</scope>
    <source>
        <strain evidence="2 3">CECT 7386</strain>
    </source>
</reference>
<evidence type="ECO:0000313" key="3">
    <source>
        <dbReference type="Proteomes" id="UP000290092"/>
    </source>
</evidence>
<evidence type="ECO:0000313" key="2">
    <source>
        <dbReference type="EMBL" id="RXK16459.1"/>
    </source>
</evidence>
<dbReference type="Proteomes" id="UP000290092">
    <property type="component" value="Unassembled WGS sequence"/>
</dbReference>
<protein>
    <submittedName>
        <fullName evidence="2">Uncharacterized protein</fullName>
    </submittedName>
</protein>
<accession>A0AAX2AJU0</accession>
<gene>
    <name evidence="2" type="ORF">CP985_03345</name>
</gene>
<dbReference type="RefSeq" id="WP_114843300.1">
    <property type="nucleotide sequence ID" value="NZ_CP031220.1"/>
</dbReference>
<organism evidence="2 3">
    <name type="scientific">Malaciobacter mytili LMG 24559</name>
    <dbReference type="NCBI Taxonomy" id="1032238"/>
    <lineage>
        <taxon>Bacteria</taxon>
        <taxon>Pseudomonadati</taxon>
        <taxon>Campylobacterota</taxon>
        <taxon>Epsilonproteobacteria</taxon>
        <taxon>Campylobacterales</taxon>
        <taxon>Arcobacteraceae</taxon>
        <taxon>Malaciobacter</taxon>
    </lineage>
</organism>
<sequence length="778" mass="88857">MYRFFLIFLLMINLFAYSEVSQEKTEEEKAAEQRRNLQLDKTKVIETKTYEEGTNDEKVENWNASDWKTNLETTNTGKNAIFNARSLFGGSDTTSSYSNNPNLMMGSSLENNEQAKFFTQEEQDGLIANSTGANSNANLNLSNTIKCYIARDIPVRYKCPRNGLTVSKTISSSGLEAKANCEENCYESVPCLSLNNTPKITTITMDEVNLSTQEVLDFTSSKEISSDVILDYISYELEITKKDDSKLDDNEISTQLTLNTYDFEDEIPVFAEQRFGMGKMVEKISINRPVDKIEFIIKRSNTDTNVIIKNIKAVYKIDTKFVCLDLQDISGLLPSGYASKCPSGNIMKFNTGTKTVEICADYGIVGDNRDGTYSELSSCQAICRQQFSCVLDSTITDTNLLQDFREGCIEGQEECKKNQDLCRDLRVSGAKIVNENVFNARLEVTNTVINSAQVQGVNRPRPLLRTDLDYETIKKEEWKDEGYLYMLMNNNYKSTILNIGENTESSNAYSYGIEYSSFGFPIRTLNWLLKPKSNDVENGSFYFYNIIDTVVERTIIDINGNKKKMKNKIMYLRTSKDNDFFKPFAIIENYATNIFSDGVYTESISPEAKWEYKTFSGTSWVLLDKNQAAEYFNFSEIILDKPFMRIKIINDIKTFYDKLPGIIRKKIVVGPYETKFYTGAYDGTGEVVGKYTEYVLYSPNKLTYENLFTLVNNNEIQPIYDNITSSMYPKTLKNDNGDIDSNINTYLYGLNNKKDGYIRIFPKKTELNKKGFLYIFAY</sequence>
<dbReference type="AlphaFoldDB" id="A0AAX2AJU0"/>
<comment type="caution">
    <text evidence="2">The sequence shown here is derived from an EMBL/GenBank/DDBJ whole genome shotgun (WGS) entry which is preliminary data.</text>
</comment>